<evidence type="ECO:0000256" key="6">
    <source>
        <dbReference type="SAM" id="Phobius"/>
    </source>
</evidence>
<comment type="subcellular location">
    <subcellularLocation>
        <location evidence="1">Membrane</location>
        <topology evidence="1">Single-pass membrane protein</topology>
    </subcellularLocation>
</comment>
<feature type="compositionally biased region" description="Gly residues" evidence="5">
    <location>
        <begin position="411"/>
        <end position="429"/>
    </location>
</feature>
<evidence type="ECO:0000256" key="1">
    <source>
        <dbReference type="ARBA" id="ARBA00004167"/>
    </source>
</evidence>
<evidence type="ECO:0000256" key="5">
    <source>
        <dbReference type="SAM" id="MobiDB-lite"/>
    </source>
</evidence>
<sequence>MRSIVKAGALMLWATAGALGGIVKLNQTTFAEGIANLQQSHDTVLVVFHRPSCGACKRLAPALEVMARDAEQYKLAIVKVESTTNPDLAREFGVKHLPTVKFAHHGGDWTDFPGRANLDSLREFARRMVAPAVAVWEGVEDLSRAAAAEQGGGAEGGRIVFVLIEGERGAAGAPGLIAATSSAADTCADLIMNHAAVSVVCMLLRGMQRQSDRRVLHSTDMMPRAYMTRAVCEMRQSTAALPQCNRYQRSSRAAITSDAAARTQLARIRLRAARAASDATASLLTHLLHSACSRSPDINIDISSNAHRHHVRAACRRHGTARRGRAAAAAARGFPGAAAADGAPPLPPLREVFQAAARQLRHVALFAAPGAGRGAAAVESHIASLVKGGAKAPYVVRYSPSEGLAAAFAQGDGGSGGSGGSNGGGGGGAEPQLEALKDWVLSNNHPFMSHLESYDQYWQLKAVRHKFLAIVMAVRDKIFAIVTVDGKAPEHAAFAEQAERVVRDGGAALHARVAFCVMDPRVFRDELPADRAYWDRPDAQTAEAMAQFIGDVLSGEAPRRTYGQSEYLAFFYRKWRGKLAAAYPASLLLLLPLLLILYVLLFDKEKPKGA</sequence>
<dbReference type="Gene3D" id="3.40.30.10">
    <property type="entry name" value="Glutaredoxin"/>
    <property type="match status" value="1"/>
</dbReference>
<dbReference type="Proteomes" id="UP000664859">
    <property type="component" value="Unassembled WGS sequence"/>
</dbReference>
<dbReference type="CDD" id="cd02961">
    <property type="entry name" value="PDI_a_family"/>
    <property type="match status" value="1"/>
</dbReference>
<keyword evidence="10" id="KW-1185">Reference proteome</keyword>
<dbReference type="PANTHER" id="PTHR46426:SF1">
    <property type="entry name" value="PROTEIN DISULFIDE-ISOMERASE TMX3"/>
    <property type="match status" value="1"/>
</dbReference>
<protein>
    <recommendedName>
        <fullName evidence="8">Thioredoxin domain-containing protein</fullName>
    </recommendedName>
</protein>
<feature type="signal peptide" evidence="7">
    <location>
        <begin position="1"/>
        <end position="20"/>
    </location>
</feature>
<feature type="region of interest" description="Disordered" evidence="5">
    <location>
        <begin position="409"/>
        <end position="429"/>
    </location>
</feature>
<evidence type="ECO:0000313" key="10">
    <source>
        <dbReference type="Proteomes" id="UP000664859"/>
    </source>
</evidence>
<dbReference type="Pfam" id="PF00085">
    <property type="entry name" value="Thioredoxin"/>
    <property type="match status" value="1"/>
</dbReference>
<reference evidence="9" key="1">
    <citation type="submission" date="2021-02" db="EMBL/GenBank/DDBJ databases">
        <title>First Annotated Genome of the Yellow-green Alga Tribonema minus.</title>
        <authorList>
            <person name="Mahan K.M."/>
        </authorList>
    </citation>
    <scope>NUCLEOTIDE SEQUENCE</scope>
    <source>
        <strain evidence="9">UTEX B ZZ1240</strain>
    </source>
</reference>
<dbReference type="OrthoDB" id="262308at2759"/>
<dbReference type="AlphaFoldDB" id="A0A836CNM6"/>
<feature type="transmembrane region" description="Helical" evidence="6">
    <location>
        <begin position="581"/>
        <end position="601"/>
    </location>
</feature>
<name>A0A836CNM6_9STRA</name>
<dbReference type="InterPro" id="IPR052250">
    <property type="entry name" value="PDI_TMX3"/>
</dbReference>
<feature type="domain" description="Thioredoxin" evidence="8">
    <location>
        <begin position="5"/>
        <end position="130"/>
    </location>
</feature>
<proteinExistence type="predicted"/>
<evidence type="ECO:0000256" key="2">
    <source>
        <dbReference type="ARBA" id="ARBA00022692"/>
    </source>
</evidence>
<evidence type="ECO:0000256" key="7">
    <source>
        <dbReference type="SAM" id="SignalP"/>
    </source>
</evidence>
<dbReference type="SUPFAM" id="SSF52833">
    <property type="entry name" value="Thioredoxin-like"/>
    <property type="match status" value="1"/>
</dbReference>
<keyword evidence="4 6" id="KW-0472">Membrane</keyword>
<dbReference type="GO" id="GO:0016020">
    <property type="term" value="C:membrane"/>
    <property type="evidence" value="ECO:0007669"/>
    <property type="project" value="UniProtKB-SubCell"/>
</dbReference>
<dbReference type="InterPro" id="IPR013766">
    <property type="entry name" value="Thioredoxin_domain"/>
</dbReference>
<keyword evidence="3 6" id="KW-1133">Transmembrane helix</keyword>
<gene>
    <name evidence="9" type="ORF">JKP88DRAFT_242826</name>
</gene>
<accession>A0A836CNM6</accession>
<organism evidence="9 10">
    <name type="scientific">Tribonema minus</name>
    <dbReference type="NCBI Taxonomy" id="303371"/>
    <lineage>
        <taxon>Eukaryota</taxon>
        <taxon>Sar</taxon>
        <taxon>Stramenopiles</taxon>
        <taxon>Ochrophyta</taxon>
        <taxon>PX clade</taxon>
        <taxon>Xanthophyceae</taxon>
        <taxon>Tribonematales</taxon>
        <taxon>Tribonemataceae</taxon>
        <taxon>Tribonema</taxon>
    </lineage>
</organism>
<dbReference type="GO" id="GO:0005783">
    <property type="term" value="C:endoplasmic reticulum"/>
    <property type="evidence" value="ECO:0007669"/>
    <property type="project" value="TreeGrafter"/>
</dbReference>
<keyword evidence="2 6" id="KW-0812">Transmembrane</keyword>
<feature type="chain" id="PRO_5033008292" description="Thioredoxin domain-containing protein" evidence="7">
    <location>
        <begin position="21"/>
        <end position="610"/>
    </location>
</feature>
<keyword evidence="7" id="KW-0732">Signal</keyword>
<dbReference type="EMBL" id="JAFCMP010000013">
    <property type="protein sequence ID" value="KAG5191979.1"/>
    <property type="molecule type" value="Genomic_DNA"/>
</dbReference>
<evidence type="ECO:0000313" key="9">
    <source>
        <dbReference type="EMBL" id="KAG5191979.1"/>
    </source>
</evidence>
<dbReference type="PANTHER" id="PTHR46426">
    <property type="entry name" value="PROTEIN DISULFIDE-ISOMERASE TMX3"/>
    <property type="match status" value="1"/>
</dbReference>
<evidence type="ECO:0000256" key="4">
    <source>
        <dbReference type="ARBA" id="ARBA00023136"/>
    </source>
</evidence>
<dbReference type="PROSITE" id="PS51352">
    <property type="entry name" value="THIOREDOXIN_2"/>
    <property type="match status" value="1"/>
</dbReference>
<comment type="caution">
    <text evidence="9">The sequence shown here is derived from an EMBL/GenBank/DDBJ whole genome shotgun (WGS) entry which is preliminary data.</text>
</comment>
<dbReference type="InterPro" id="IPR036249">
    <property type="entry name" value="Thioredoxin-like_sf"/>
</dbReference>
<evidence type="ECO:0000256" key="3">
    <source>
        <dbReference type="ARBA" id="ARBA00022989"/>
    </source>
</evidence>
<evidence type="ECO:0000259" key="8">
    <source>
        <dbReference type="PROSITE" id="PS51352"/>
    </source>
</evidence>